<dbReference type="CDD" id="cd04433">
    <property type="entry name" value="AFD_class_I"/>
    <property type="match status" value="1"/>
</dbReference>
<dbReference type="InterPro" id="IPR000873">
    <property type="entry name" value="AMP-dep_synth/lig_dom"/>
</dbReference>
<dbReference type="RefSeq" id="WP_344259219.1">
    <property type="nucleotide sequence ID" value="NZ_BAAAMJ010000009.1"/>
</dbReference>
<reference evidence="4 5" key="1">
    <citation type="journal article" date="2019" name="Int. J. Syst. Evol. Microbiol.">
        <title>The Global Catalogue of Microorganisms (GCM) 10K type strain sequencing project: providing services to taxonomists for standard genome sequencing and annotation.</title>
        <authorList>
            <consortium name="The Broad Institute Genomics Platform"/>
            <consortium name="The Broad Institute Genome Sequencing Center for Infectious Disease"/>
            <person name="Wu L."/>
            <person name="Ma J."/>
        </authorList>
    </citation>
    <scope>NUCLEOTIDE SEQUENCE [LARGE SCALE GENOMIC DNA]</scope>
    <source>
        <strain evidence="4 5">JCM 13581</strain>
    </source>
</reference>
<evidence type="ECO:0000259" key="3">
    <source>
        <dbReference type="Pfam" id="PF00501"/>
    </source>
</evidence>
<name>A0ABN2NXT8_9ACTN</name>
<protein>
    <submittedName>
        <fullName evidence="4">Acyl-CoA synthetase</fullName>
    </submittedName>
</protein>
<dbReference type="InterPro" id="IPR042099">
    <property type="entry name" value="ANL_N_sf"/>
</dbReference>
<proteinExistence type="inferred from homology"/>
<dbReference type="SUPFAM" id="SSF56801">
    <property type="entry name" value="Acetyl-CoA synthetase-like"/>
    <property type="match status" value="1"/>
</dbReference>
<dbReference type="Proteomes" id="UP001501303">
    <property type="component" value="Unassembled WGS sequence"/>
</dbReference>
<evidence type="ECO:0000313" key="5">
    <source>
        <dbReference type="Proteomes" id="UP001501303"/>
    </source>
</evidence>
<evidence type="ECO:0000256" key="1">
    <source>
        <dbReference type="ARBA" id="ARBA00006432"/>
    </source>
</evidence>
<dbReference type="PROSITE" id="PS00455">
    <property type="entry name" value="AMP_BINDING"/>
    <property type="match status" value="1"/>
</dbReference>
<dbReference type="PANTHER" id="PTHR43201">
    <property type="entry name" value="ACYL-COA SYNTHETASE"/>
    <property type="match status" value="1"/>
</dbReference>
<accession>A0ABN2NXT8</accession>
<dbReference type="Pfam" id="PF00501">
    <property type="entry name" value="AMP-binding"/>
    <property type="match status" value="1"/>
</dbReference>
<organism evidence="4 5">
    <name type="scientific">Streptomyces sodiiphilus</name>
    <dbReference type="NCBI Taxonomy" id="226217"/>
    <lineage>
        <taxon>Bacteria</taxon>
        <taxon>Bacillati</taxon>
        <taxon>Actinomycetota</taxon>
        <taxon>Actinomycetes</taxon>
        <taxon>Kitasatosporales</taxon>
        <taxon>Streptomycetaceae</taxon>
        <taxon>Streptomyces</taxon>
    </lineage>
</organism>
<dbReference type="EMBL" id="BAAAMJ010000009">
    <property type="protein sequence ID" value="GAA1902393.1"/>
    <property type="molecule type" value="Genomic_DNA"/>
</dbReference>
<dbReference type="PANTHER" id="PTHR43201:SF5">
    <property type="entry name" value="MEDIUM-CHAIN ACYL-COA LIGASE ACSF2, MITOCHONDRIAL"/>
    <property type="match status" value="1"/>
</dbReference>
<evidence type="ECO:0000313" key="4">
    <source>
        <dbReference type="EMBL" id="GAA1902393.1"/>
    </source>
</evidence>
<keyword evidence="2" id="KW-0436">Ligase</keyword>
<keyword evidence="5" id="KW-1185">Reference proteome</keyword>
<comment type="similarity">
    <text evidence="1">Belongs to the ATP-dependent AMP-binding enzyme family.</text>
</comment>
<comment type="caution">
    <text evidence="4">The sequence shown here is derived from an EMBL/GenBank/DDBJ whole genome shotgun (WGS) entry which is preliminary data.</text>
</comment>
<dbReference type="InterPro" id="IPR020845">
    <property type="entry name" value="AMP-binding_CS"/>
</dbReference>
<dbReference type="Gene3D" id="3.40.50.12780">
    <property type="entry name" value="N-terminal domain of ligase-like"/>
    <property type="match status" value="1"/>
</dbReference>
<gene>
    <name evidence="4" type="ORF">GCM10009716_10340</name>
</gene>
<sequence>MALSAPTVLPPADREALAGHPTLGGGNLLQVAMAGSPDPHTPFIHSHRPLANTDGELQHDFSLAQFDRLAQSWSAWYLSRGVRPGDRVAVWLEDSIAYSLHFYSLAQIGAIAVLINSHASREIATSLIEQTGPAGLYTDRERQAVITVDGGPAGSFWTVTAEELPAPPAASLADADRFRHDPETPVALLHSSGTTGRPKPTVHTHSTIVAGPRFRLVDHKEMPGAMMMTALPQSHLGCIAYTAYALLGGTPIVALRDRSGSELAAAVQRYRPTAVMSFAHGYAELAALDLPDGALDSVDVWISIGDAVHQSHITSVLSRRSPHLPPASFFDRLGTTELGWGVLLRVHTLETERKDRCAGKPVGVAEVAVLREDGSAADDGEVGYLAARGPAVTPGYWNDSATTYRYRRFGHWLTGDMAFRDAAGDHYLVDRAADTVQTAGGVGYSVLMEEVILNEVADVVDAAVIAGRRGAQTLPVAVVTVGESRTEPRKLLTRANEVLRAAGHPPLGMLEVCRREEDFPVGVTGKVLKRNLRETYGDLDGRVLERGTADVATAF</sequence>
<feature type="domain" description="AMP-dependent synthetase/ligase" evidence="3">
    <location>
        <begin position="59"/>
        <end position="397"/>
    </location>
</feature>
<evidence type="ECO:0000256" key="2">
    <source>
        <dbReference type="ARBA" id="ARBA00022598"/>
    </source>
</evidence>